<proteinExistence type="inferred from homology"/>
<keyword evidence="6" id="KW-0694">RNA-binding</keyword>
<comment type="similarity">
    <text evidence="7">Belongs to the DEAD box helicase family. DDX56/DBP9 subfamily.</text>
</comment>
<evidence type="ECO:0000256" key="7">
    <source>
        <dbReference type="ARBA" id="ARBA00038041"/>
    </source>
</evidence>
<comment type="caution">
    <text evidence="11">The sequence shown here is derived from an EMBL/GenBank/DDBJ whole genome shotgun (WGS) entry which is preliminary data.</text>
</comment>
<evidence type="ECO:0000259" key="10">
    <source>
        <dbReference type="PROSITE" id="PS51192"/>
    </source>
</evidence>
<dbReference type="InterPro" id="IPR050079">
    <property type="entry name" value="DEAD_box_RNA_helicase"/>
</dbReference>
<evidence type="ECO:0000256" key="8">
    <source>
        <dbReference type="ARBA" id="ARBA00047984"/>
    </source>
</evidence>
<dbReference type="AlphaFoldDB" id="A0AAD5TA16"/>
<accession>A0AAD5TA16</accession>
<dbReference type="Pfam" id="PF00271">
    <property type="entry name" value="Helicase_C"/>
    <property type="match status" value="2"/>
</dbReference>
<dbReference type="GO" id="GO:0003724">
    <property type="term" value="F:RNA helicase activity"/>
    <property type="evidence" value="ECO:0007669"/>
    <property type="project" value="UniProtKB-EC"/>
</dbReference>
<comment type="catalytic activity">
    <reaction evidence="8">
        <text>ATP + H2O = ADP + phosphate + H(+)</text>
        <dbReference type="Rhea" id="RHEA:13065"/>
        <dbReference type="ChEBI" id="CHEBI:15377"/>
        <dbReference type="ChEBI" id="CHEBI:15378"/>
        <dbReference type="ChEBI" id="CHEBI:30616"/>
        <dbReference type="ChEBI" id="CHEBI:43474"/>
        <dbReference type="ChEBI" id="CHEBI:456216"/>
        <dbReference type="EC" id="3.6.4.13"/>
    </reaction>
</comment>
<dbReference type="SUPFAM" id="SSF52540">
    <property type="entry name" value="P-loop containing nucleoside triphosphate hydrolases"/>
    <property type="match status" value="2"/>
</dbReference>
<keyword evidence="5" id="KW-0067">ATP-binding</keyword>
<evidence type="ECO:0000256" key="4">
    <source>
        <dbReference type="ARBA" id="ARBA00022806"/>
    </source>
</evidence>
<sequence>MRIASPTLVQDACIPIALLGKDIMAKAQTGSGKTLAYLLPVVHKILISKASDPSTKATRALIVVPTRELAHQVAKTMKELTVYVKEFVSFVNIATTDSNMAVLRPLLQEVPDMIITTPSRLLPFLESSNSENASSIILKPNLESLVIDEADLLLSYGATDADIRHILAHIPKHTQSYLLSATLSSDVTALKQLILRNPAVLTLTEDDDASTAAKSSSVLTQHSISVSSSDEKYLILYFLLKLRIAPYGTAKTLVFVNTVDTAYRVKLFLEQFGIRSVVVNEEVPVRSRVHVVEEFNRGVFDLLIATDRSCEGAAKVEEQEDSGVADNDNDVAENENVHEQDGEDEKADKEEEEEEDNFKDIDDKEELLVTEKTGSKRKKPEPSSETIDESITTQKKKKNKKKKGTDTEYGMARGIDFRNVTSVINFDLPTTAAAYQHRVGRTARGVGKRGWALSFILAPRDSTSSTNPAVIQDEIVWRRISKRQAAAAMEIIAFTLDMTQVNAFKYRATDALRAVTKPLIKEARLKEIKTEILNSEKLKAHFEDNPKDLAALRHDKAVHPARVQPHLRHVPDYLMPKRRGGGPGKGVGPVAHNKYVPFKMDKGKKGGRGGGSTRGGKGGASMSASAKRRSDPLKSFKA</sequence>
<feature type="domain" description="Helicase ATP-binding" evidence="10">
    <location>
        <begin position="14"/>
        <end position="201"/>
    </location>
</feature>
<dbReference type="Gene3D" id="3.40.50.300">
    <property type="entry name" value="P-loop containing nucleotide triphosphate hydrolases"/>
    <property type="match status" value="2"/>
</dbReference>
<keyword evidence="4 11" id="KW-0347">Helicase</keyword>
<dbReference type="PANTHER" id="PTHR47959">
    <property type="entry name" value="ATP-DEPENDENT RNA HELICASE RHLE-RELATED"/>
    <property type="match status" value="1"/>
</dbReference>
<dbReference type="InterPro" id="IPR027417">
    <property type="entry name" value="P-loop_NTPase"/>
</dbReference>
<feature type="compositionally biased region" description="Basic and acidic residues" evidence="9">
    <location>
        <begin position="628"/>
        <end position="638"/>
    </location>
</feature>
<dbReference type="CDD" id="cd18787">
    <property type="entry name" value="SF2_C_DEAD"/>
    <property type="match status" value="1"/>
</dbReference>
<feature type="compositionally biased region" description="Gly residues" evidence="9">
    <location>
        <begin position="608"/>
        <end position="619"/>
    </location>
</feature>
<feature type="compositionally biased region" description="Basic residues" evidence="9">
    <location>
        <begin position="394"/>
        <end position="403"/>
    </location>
</feature>
<evidence type="ECO:0000256" key="1">
    <source>
        <dbReference type="ARBA" id="ARBA00012552"/>
    </source>
</evidence>
<evidence type="ECO:0000256" key="6">
    <source>
        <dbReference type="ARBA" id="ARBA00022884"/>
    </source>
</evidence>
<evidence type="ECO:0000313" key="12">
    <source>
        <dbReference type="Proteomes" id="UP001211907"/>
    </source>
</evidence>
<keyword evidence="3" id="KW-0378">Hydrolase</keyword>
<dbReference type="EMBL" id="JADGJH010000130">
    <property type="protein sequence ID" value="KAJ3136744.1"/>
    <property type="molecule type" value="Genomic_DNA"/>
</dbReference>
<evidence type="ECO:0000313" key="11">
    <source>
        <dbReference type="EMBL" id="KAJ3136744.1"/>
    </source>
</evidence>
<dbReference type="InterPro" id="IPR014001">
    <property type="entry name" value="Helicase_ATP-bd"/>
</dbReference>
<feature type="region of interest" description="Disordered" evidence="9">
    <location>
        <begin position="597"/>
        <end position="638"/>
    </location>
</feature>
<evidence type="ECO:0000256" key="5">
    <source>
        <dbReference type="ARBA" id="ARBA00022840"/>
    </source>
</evidence>
<feature type="compositionally biased region" description="Acidic residues" evidence="9">
    <location>
        <begin position="318"/>
        <end position="333"/>
    </location>
</feature>
<feature type="compositionally biased region" description="Basic and acidic residues" evidence="9">
    <location>
        <begin position="358"/>
        <end position="369"/>
    </location>
</feature>
<feature type="region of interest" description="Disordered" evidence="9">
    <location>
        <begin position="313"/>
        <end position="406"/>
    </location>
</feature>
<evidence type="ECO:0000256" key="3">
    <source>
        <dbReference type="ARBA" id="ARBA00022801"/>
    </source>
</evidence>
<dbReference type="GO" id="GO:0005829">
    <property type="term" value="C:cytosol"/>
    <property type="evidence" value="ECO:0007669"/>
    <property type="project" value="TreeGrafter"/>
</dbReference>
<organism evidence="11 12">
    <name type="scientific">Physocladia obscura</name>
    <dbReference type="NCBI Taxonomy" id="109957"/>
    <lineage>
        <taxon>Eukaryota</taxon>
        <taxon>Fungi</taxon>
        <taxon>Fungi incertae sedis</taxon>
        <taxon>Chytridiomycota</taxon>
        <taxon>Chytridiomycota incertae sedis</taxon>
        <taxon>Chytridiomycetes</taxon>
        <taxon>Chytridiales</taxon>
        <taxon>Chytriomycetaceae</taxon>
        <taxon>Physocladia</taxon>
    </lineage>
</organism>
<feature type="compositionally biased region" description="Acidic residues" evidence="9">
    <location>
        <begin position="341"/>
        <end position="357"/>
    </location>
</feature>
<evidence type="ECO:0000256" key="9">
    <source>
        <dbReference type="SAM" id="MobiDB-lite"/>
    </source>
</evidence>
<dbReference type="Proteomes" id="UP001211907">
    <property type="component" value="Unassembled WGS sequence"/>
</dbReference>
<evidence type="ECO:0000256" key="2">
    <source>
        <dbReference type="ARBA" id="ARBA00022741"/>
    </source>
</evidence>
<feature type="region of interest" description="Disordered" evidence="9">
    <location>
        <begin position="572"/>
        <end position="591"/>
    </location>
</feature>
<protein>
    <recommendedName>
        <fullName evidence="1">RNA helicase</fullName>
        <ecNumber evidence="1">3.6.4.13</ecNumber>
    </recommendedName>
</protein>
<dbReference type="Pfam" id="PF00270">
    <property type="entry name" value="DEAD"/>
    <property type="match status" value="1"/>
</dbReference>
<dbReference type="SMART" id="SM00487">
    <property type="entry name" value="DEXDc"/>
    <property type="match status" value="1"/>
</dbReference>
<gene>
    <name evidence="11" type="primary">DBP9</name>
    <name evidence="11" type="ORF">HK100_001390</name>
</gene>
<name>A0AAD5TA16_9FUNG</name>
<dbReference type="PROSITE" id="PS51192">
    <property type="entry name" value="HELICASE_ATP_BIND_1"/>
    <property type="match status" value="1"/>
</dbReference>
<dbReference type="GO" id="GO:0005524">
    <property type="term" value="F:ATP binding"/>
    <property type="evidence" value="ECO:0007669"/>
    <property type="project" value="UniProtKB-KW"/>
</dbReference>
<dbReference type="InterPro" id="IPR011545">
    <property type="entry name" value="DEAD/DEAH_box_helicase_dom"/>
</dbReference>
<reference evidence="11" key="1">
    <citation type="submission" date="2020-05" db="EMBL/GenBank/DDBJ databases">
        <title>Phylogenomic resolution of chytrid fungi.</title>
        <authorList>
            <person name="Stajich J.E."/>
            <person name="Amses K."/>
            <person name="Simmons R."/>
            <person name="Seto K."/>
            <person name="Myers J."/>
            <person name="Bonds A."/>
            <person name="Quandt C.A."/>
            <person name="Barry K."/>
            <person name="Liu P."/>
            <person name="Grigoriev I."/>
            <person name="Longcore J.E."/>
            <person name="James T.Y."/>
        </authorList>
    </citation>
    <scope>NUCLEOTIDE SEQUENCE</scope>
    <source>
        <strain evidence="11">JEL0513</strain>
    </source>
</reference>
<feature type="compositionally biased region" description="Polar residues" evidence="9">
    <location>
        <begin position="383"/>
        <end position="393"/>
    </location>
</feature>
<dbReference type="InterPro" id="IPR001650">
    <property type="entry name" value="Helicase_C-like"/>
</dbReference>
<dbReference type="GO" id="GO:0016787">
    <property type="term" value="F:hydrolase activity"/>
    <property type="evidence" value="ECO:0007669"/>
    <property type="project" value="UniProtKB-KW"/>
</dbReference>
<dbReference type="GO" id="GO:0003723">
    <property type="term" value="F:RNA binding"/>
    <property type="evidence" value="ECO:0007669"/>
    <property type="project" value="UniProtKB-KW"/>
</dbReference>
<keyword evidence="12" id="KW-1185">Reference proteome</keyword>
<keyword evidence="2" id="KW-0547">Nucleotide-binding</keyword>
<dbReference type="EC" id="3.6.4.13" evidence="1"/>
<dbReference type="PANTHER" id="PTHR47959:SF21">
    <property type="entry name" value="DEAD-BOX HELICASE 56"/>
    <property type="match status" value="1"/>
</dbReference>
<dbReference type="SMART" id="SM00490">
    <property type="entry name" value="HELICc"/>
    <property type="match status" value="1"/>
</dbReference>